<gene>
    <name evidence="2" type="ORF">C7M84_024970</name>
</gene>
<organism evidence="2 3">
    <name type="scientific">Penaeus vannamei</name>
    <name type="common">Whiteleg shrimp</name>
    <name type="synonym">Litopenaeus vannamei</name>
    <dbReference type="NCBI Taxonomy" id="6689"/>
    <lineage>
        <taxon>Eukaryota</taxon>
        <taxon>Metazoa</taxon>
        <taxon>Ecdysozoa</taxon>
        <taxon>Arthropoda</taxon>
        <taxon>Crustacea</taxon>
        <taxon>Multicrustacea</taxon>
        <taxon>Malacostraca</taxon>
        <taxon>Eumalacostraca</taxon>
        <taxon>Eucarida</taxon>
        <taxon>Decapoda</taxon>
        <taxon>Dendrobranchiata</taxon>
        <taxon>Penaeoidea</taxon>
        <taxon>Penaeidae</taxon>
        <taxon>Penaeus</taxon>
    </lineage>
</organism>
<name>A0A3R7PZB6_PENVA</name>
<dbReference type="InterPro" id="IPR029063">
    <property type="entry name" value="SAM-dependent_MTases_sf"/>
</dbReference>
<sequence length="316" mass="35973">MRPIPSSSWFLAAVVIMFLILAFSLDMMPRGVQLPSRKSLEALMDSSESSTSAPSSSSSSEDGIFPRIDELEQRIRVAYNYIFLLYCAAEGRVMPTGGYCLNEQDILDKWNPTWDGRMCNSLEKVIQHHDILDLGAGRGHYGRCFLRVKNNIIKTKNKAEIERMDKEYAREMERGGLTDKPQVVKSWTGYDGALNIEDLSGGFMRYGDLSQPMHLGKKYDWVMSLEVAEHVPKKYEANFVENLIRHACKGIILSWAVPGQPGHHHVNCKPMSYVKKLFESRGFISNSTAHNILRTHSRLHQYKHAFVFMVPPERAC</sequence>
<keyword evidence="3" id="KW-1185">Reference proteome</keyword>
<keyword evidence="1" id="KW-0472">Membrane</keyword>
<reference evidence="2 3" key="2">
    <citation type="submission" date="2019-01" db="EMBL/GenBank/DDBJ databases">
        <title>The decoding of complex shrimp genome reveals the adaptation for benthos swimmer, frequently molting mechanism and breeding impact on genome.</title>
        <authorList>
            <person name="Sun Y."/>
            <person name="Gao Y."/>
            <person name="Yu Y."/>
        </authorList>
    </citation>
    <scope>NUCLEOTIDE SEQUENCE [LARGE SCALE GENOMIC DNA]</scope>
    <source>
        <tissue evidence="2">Muscle</tissue>
    </source>
</reference>
<accession>A0A3R7PZB6</accession>
<evidence type="ECO:0000256" key="1">
    <source>
        <dbReference type="SAM" id="Phobius"/>
    </source>
</evidence>
<evidence type="ECO:0000313" key="3">
    <source>
        <dbReference type="Proteomes" id="UP000283509"/>
    </source>
</evidence>
<evidence type="ECO:0000313" key="2">
    <source>
        <dbReference type="EMBL" id="ROT81873.1"/>
    </source>
</evidence>
<dbReference type="Proteomes" id="UP000283509">
    <property type="component" value="Unassembled WGS sequence"/>
</dbReference>
<dbReference type="SUPFAM" id="SSF53335">
    <property type="entry name" value="S-adenosyl-L-methionine-dependent methyltransferases"/>
    <property type="match status" value="1"/>
</dbReference>
<dbReference type="OrthoDB" id="406773at2759"/>
<feature type="transmembrane region" description="Helical" evidence="1">
    <location>
        <begin position="6"/>
        <end position="28"/>
    </location>
</feature>
<comment type="caution">
    <text evidence="2">The sequence shown here is derived from an EMBL/GenBank/DDBJ whole genome shotgun (WGS) entry which is preliminary data.</text>
</comment>
<proteinExistence type="predicted"/>
<evidence type="ECO:0008006" key="4">
    <source>
        <dbReference type="Google" id="ProtNLM"/>
    </source>
</evidence>
<keyword evidence="1" id="KW-1133">Transmembrane helix</keyword>
<dbReference type="AlphaFoldDB" id="A0A3R7PZB6"/>
<dbReference type="EMBL" id="QCYY01000909">
    <property type="protein sequence ID" value="ROT81873.1"/>
    <property type="molecule type" value="Genomic_DNA"/>
</dbReference>
<reference evidence="2 3" key="1">
    <citation type="submission" date="2018-04" db="EMBL/GenBank/DDBJ databases">
        <authorList>
            <person name="Zhang X."/>
            <person name="Yuan J."/>
            <person name="Li F."/>
            <person name="Xiang J."/>
        </authorList>
    </citation>
    <scope>NUCLEOTIDE SEQUENCE [LARGE SCALE GENOMIC DNA]</scope>
    <source>
        <tissue evidence="2">Muscle</tissue>
    </source>
</reference>
<protein>
    <recommendedName>
        <fullName evidence="4">Methyltransferase type 11 domain-containing protein</fullName>
    </recommendedName>
</protein>
<dbReference type="Gene3D" id="3.40.50.150">
    <property type="entry name" value="Vaccinia Virus protein VP39"/>
    <property type="match status" value="1"/>
</dbReference>
<keyword evidence="1" id="KW-0812">Transmembrane</keyword>